<feature type="transmembrane region" description="Helical" evidence="6">
    <location>
        <begin position="341"/>
        <end position="361"/>
    </location>
</feature>
<feature type="transmembrane region" description="Helical" evidence="6">
    <location>
        <begin position="172"/>
        <end position="195"/>
    </location>
</feature>
<dbReference type="RefSeq" id="WP_207300402.1">
    <property type="nucleotide sequence ID" value="NZ_CP071444.1"/>
</dbReference>
<feature type="transmembrane region" description="Helical" evidence="6">
    <location>
        <begin position="312"/>
        <end position="329"/>
    </location>
</feature>
<dbReference type="PANTHER" id="PTHR11360">
    <property type="entry name" value="MONOCARBOXYLATE TRANSPORTER"/>
    <property type="match status" value="1"/>
</dbReference>
<dbReference type="Proteomes" id="UP000663499">
    <property type="component" value="Chromosome"/>
</dbReference>
<name>A0A974XIN4_9FIRM</name>
<feature type="transmembrane region" description="Helical" evidence="6">
    <location>
        <begin position="78"/>
        <end position="98"/>
    </location>
</feature>
<keyword evidence="5 6" id="KW-0472">Membrane</keyword>
<dbReference type="SUPFAM" id="SSF103473">
    <property type="entry name" value="MFS general substrate transporter"/>
    <property type="match status" value="1"/>
</dbReference>
<comment type="subcellular location">
    <subcellularLocation>
        <location evidence="1">Cell membrane</location>
        <topology evidence="1">Multi-pass membrane protein</topology>
    </subcellularLocation>
</comment>
<evidence type="ECO:0000256" key="1">
    <source>
        <dbReference type="ARBA" id="ARBA00004651"/>
    </source>
</evidence>
<dbReference type="GO" id="GO:0005886">
    <property type="term" value="C:plasma membrane"/>
    <property type="evidence" value="ECO:0007669"/>
    <property type="project" value="UniProtKB-SubCell"/>
</dbReference>
<dbReference type="EMBL" id="CP071444">
    <property type="protein sequence ID" value="QSX09063.1"/>
    <property type="molecule type" value="Genomic_DNA"/>
</dbReference>
<dbReference type="AlphaFoldDB" id="A0A974XIN4"/>
<evidence type="ECO:0000313" key="9">
    <source>
        <dbReference type="Proteomes" id="UP000663499"/>
    </source>
</evidence>
<accession>A0A974XIN4</accession>
<evidence type="ECO:0000256" key="4">
    <source>
        <dbReference type="ARBA" id="ARBA00022989"/>
    </source>
</evidence>
<feature type="transmembrane region" description="Helical" evidence="6">
    <location>
        <begin position="281"/>
        <end position="300"/>
    </location>
</feature>
<dbReference type="Gene3D" id="1.20.1250.20">
    <property type="entry name" value="MFS general substrate transporter like domains"/>
    <property type="match status" value="2"/>
</dbReference>
<evidence type="ECO:0000259" key="7">
    <source>
        <dbReference type="PROSITE" id="PS50850"/>
    </source>
</evidence>
<feature type="transmembrane region" description="Helical" evidence="6">
    <location>
        <begin position="373"/>
        <end position="392"/>
    </location>
</feature>
<keyword evidence="4 6" id="KW-1133">Transmembrane helix</keyword>
<feature type="transmembrane region" description="Helical" evidence="6">
    <location>
        <begin position="143"/>
        <end position="166"/>
    </location>
</feature>
<dbReference type="PROSITE" id="PS50850">
    <property type="entry name" value="MFS"/>
    <property type="match status" value="1"/>
</dbReference>
<evidence type="ECO:0000256" key="5">
    <source>
        <dbReference type="ARBA" id="ARBA00023136"/>
    </source>
</evidence>
<keyword evidence="9" id="KW-1185">Reference proteome</keyword>
<dbReference type="InterPro" id="IPR036259">
    <property type="entry name" value="MFS_trans_sf"/>
</dbReference>
<dbReference type="InterPro" id="IPR011701">
    <property type="entry name" value="MFS"/>
</dbReference>
<feature type="transmembrane region" description="Helical" evidence="6">
    <location>
        <begin position="398"/>
        <end position="424"/>
    </location>
</feature>
<evidence type="ECO:0000313" key="8">
    <source>
        <dbReference type="EMBL" id="QSX09063.1"/>
    </source>
</evidence>
<keyword evidence="2" id="KW-0813">Transport</keyword>
<protein>
    <submittedName>
        <fullName evidence="8">MFS transporter</fullName>
    </submittedName>
</protein>
<feature type="domain" description="Major facilitator superfamily (MFS) profile" evidence="7">
    <location>
        <begin position="9"/>
        <end position="432"/>
    </location>
</feature>
<organism evidence="8 9">
    <name type="scientific">Alkalibacter rhizosphaerae</name>
    <dbReference type="NCBI Taxonomy" id="2815577"/>
    <lineage>
        <taxon>Bacteria</taxon>
        <taxon>Bacillati</taxon>
        <taxon>Bacillota</taxon>
        <taxon>Clostridia</taxon>
        <taxon>Eubacteriales</taxon>
        <taxon>Eubacteriaceae</taxon>
        <taxon>Alkalibacter</taxon>
    </lineage>
</organism>
<reference evidence="8" key="1">
    <citation type="submission" date="2021-03" db="EMBL/GenBank/DDBJ databases">
        <title>Alkalibacter marinus sp. nov., isolated from tidal flat sediment.</title>
        <authorList>
            <person name="Namirimu T."/>
            <person name="Yang J.-A."/>
            <person name="Yang S.-H."/>
            <person name="Kim Y.-J."/>
            <person name="Kwon K.K."/>
        </authorList>
    </citation>
    <scope>NUCLEOTIDE SEQUENCE</scope>
    <source>
        <strain evidence="8">ES005</strain>
    </source>
</reference>
<dbReference type="InterPro" id="IPR050327">
    <property type="entry name" value="Proton-linked_MCT"/>
</dbReference>
<dbReference type="InterPro" id="IPR020846">
    <property type="entry name" value="MFS_dom"/>
</dbReference>
<gene>
    <name evidence="8" type="ORF">J0B03_03065</name>
</gene>
<feature type="transmembrane region" description="Helical" evidence="6">
    <location>
        <begin position="12"/>
        <end position="36"/>
    </location>
</feature>
<dbReference type="Pfam" id="PF07690">
    <property type="entry name" value="MFS_1"/>
    <property type="match status" value="1"/>
</dbReference>
<feature type="transmembrane region" description="Helical" evidence="6">
    <location>
        <begin position="48"/>
        <end position="71"/>
    </location>
</feature>
<feature type="transmembrane region" description="Helical" evidence="6">
    <location>
        <begin position="110"/>
        <end position="131"/>
    </location>
</feature>
<feature type="transmembrane region" description="Helical" evidence="6">
    <location>
        <begin position="236"/>
        <end position="261"/>
    </location>
</feature>
<evidence type="ECO:0000256" key="3">
    <source>
        <dbReference type="ARBA" id="ARBA00022692"/>
    </source>
</evidence>
<evidence type="ECO:0000256" key="6">
    <source>
        <dbReference type="SAM" id="Phobius"/>
    </source>
</evidence>
<proteinExistence type="predicted"/>
<sequence length="438" mass="47766">MFKVGENKRWFYPISAFFITAVSLTTGLWTMFYPLIIAKFEMTITSPVMLASMFTGLGSMIMGPPVAGYIFDKKGPKIPALLSGSFIAIGMFVLTIMIRQETWASAQPLWYFGSFLVGFGSGLWGGTYTTTVARWFPDRVGTAMGLAVAGGGTGIIILSPMAGYIIRTAGFNATIFTILGTIAFIMIVGVGFMFYTVPSSDWKPKGWVPKPSAITGKVVEEKHFTLKEAMADKRFWILYGGFLCSAFAFMLFAQNASLILIEGLTKSGMTAEHVSVNVVPLYLSLVAATGFLGRFGWGWLMDKLGSPFKTLPLVYFSSGLMILVFYLGYTSLPFVMLSAGVLYFAFGGEPTVHYAAVPAIFGRKHLGKIMTTLNAFSVGIGIALGPYFGAFIRDKTGGYFWAIMLAIVLRMIATGFSLTGLMYTKKMDAEEKARHESS</sequence>
<dbReference type="GO" id="GO:0022857">
    <property type="term" value="F:transmembrane transporter activity"/>
    <property type="evidence" value="ECO:0007669"/>
    <property type="project" value="InterPro"/>
</dbReference>
<keyword evidence="3 6" id="KW-0812">Transmembrane</keyword>
<dbReference type="KEGG" id="alka:J0B03_03065"/>
<evidence type="ECO:0000256" key="2">
    <source>
        <dbReference type="ARBA" id="ARBA00022448"/>
    </source>
</evidence>